<comment type="caution">
    <text evidence="1">The sequence shown here is derived from an EMBL/GenBank/DDBJ whole genome shotgun (WGS) entry which is preliminary data.</text>
</comment>
<proteinExistence type="predicted"/>
<dbReference type="EMBL" id="JAAMPC010001618">
    <property type="protein sequence ID" value="KAG2238519.1"/>
    <property type="molecule type" value="Genomic_DNA"/>
</dbReference>
<evidence type="ECO:0000313" key="1">
    <source>
        <dbReference type="EMBL" id="KAG2238519.1"/>
    </source>
</evidence>
<evidence type="ECO:0000313" key="2">
    <source>
        <dbReference type="Proteomes" id="UP000886595"/>
    </source>
</evidence>
<dbReference type="AlphaFoldDB" id="A0A8X7NR27"/>
<organism evidence="1 2">
    <name type="scientific">Brassica carinata</name>
    <name type="common">Ethiopian mustard</name>
    <name type="synonym">Abyssinian cabbage</name>
    <dbReference type="NCBI Taxonomy" id="52824"/>
    <lineage>
        <taxon>Eukaryota</taxon>
        <taxon>Viridiplantae</taxon>
        <taxon>Streptophyta</taxon>
        <taxon>Embryophyta</taxon>
        <taxon>Tracheophyta</taxon>
        <taxon>Spermatophyta</taxon>
        <taxon>Magnoliopsida</taxon>
        <taxon>eudicotyledons</taxon>
        <taxon>Gunneridae</taxon>
        <taxon>Pentapetalae</taxon>
        <taxon>rosids</taxon>
        <taxon>malvids</taxon>
        <taxon>Brassicales</taxon>
        <taxon>Brassicaceae</taxon>
        <taxon>Brassiceae</taxon>
        <taxon>Brassica</taxon>
    </lineage>
</organism>
<keyword evidence="2" id="KW-1185">Reference proteome</keyword>
<dbReference type="Proteomes" id="UP000886595">
    <property type="component" value="Unassembled WGS sequence"/>
</dbReference>
<sequence>MRCQDDCSFEPKEIALSASNSENQGVCFQTCLAKSQWKNKWSVVSWDPHLTQMVFDNTSLLWRLSSLYGMLGVLGARRSHLLPS</sequence>
<accession>A0A8X7NR27</accession>
<name>A0A8X7NR27_BRACI</name>
<gene>
    <name evidence="1" type="ORF">Bca52824_092247</name>
</gene>
<reference evidence="1 2" key="1">
    <citation type="submission" date="2020-02" db="EMBL/GenBank/DDBJ databases">
        <authorList>
            <person name="Ma Q."/>
            <person name="Huang Y."/>
            <person name="Song X."/>
            <person name="Pei D."/>
        </authorList>
    </citation>
    <scope>NUCLEOTIDE SEQUENCE [LARGE SCALE GENOMIC DNA]</scope>
    <source>
        <strain evidence="1">Sxm20200214</strain>
        <tissue evidence="1">Leaf</tissue>
    </source>
</reference>
<protein>
    <submittedName>
        <fullName evidence="1">Uncharacterized protein</fullName>
    </submittedName>
</protein>